<feature type="chain" id="PRO_5026252797" description="Leukocidin/Hemolysin toxin domain-containing protein" evidence="3">
    <location>
        <begin position="32"/>
        <end position="400"/>
    </location>
</feature>
<dbReference type="RefSeq" id="WP_152889644.1">
    <property type="nucleotide sequence ID" value="NZ_WHJC01000108.1"/>
</dbReference>
<keyword evidence="2 3" id="KW-0732">Signal</keyword>
<dbReference type="PROSITE" id="PS51257">
    <property type="entry name" value="PROKAR_LIPOPROTEIN"/>
    <property type="match status" value="1"/>
</dbReference>
<dbReference type="OrthoDB" id="1932679at2"/>
<name>A0A6I1MK91_9CLOT</name>
<dbReference type="GO" id="GO:0005576">
    <property type="term" value="C:extracellular region"/>
    <property type="evidence" value="ECO:0007669"/>
    <property type="project" value="InterPro"/>
</dbReference>
<dbReference type="Gene3D" id="2.70.240.10">
    <property type="entry name" value="Leukocidin/porin MspA"/>
    <property type="match status" value="1"/>
</dbReference>
<reference evidence="5 6" key="1">
    <citation type="submission" date="2019-10" db="EMBL/GenBank/DDBJ databases">
        <title>The Genome Sequence of Clostridium tarantellae Isolated from Fish Brain.</title>
        <authorList>
            <person name="Bano L."/>
            <person name="Kiel M."/>
            <person name="Sales G."/>
            <person name="Doxey A.C."/>
            <person name="Mansfield M.J."/>
            <person name="Schiavone M."/>
            <person name="Rossetto O."/>
            <person name="Pirazzini M."/>
            <person name="Dobrindt U."/>
            <person name="Montecucco C."/>
        </authorList>
    </citation>
    <scope>NUCLEOTIDE SEQUENCE [LARGE SCALE GENOMIC DNA]</scope>
    <source>
        <strain evidence="5 6">DSM 3997</strain>
    </source>
</reference>
<comment type="caution">
    <text evidence="5">The sequence shown here is derived from an EMBL/GenBank/DDBJ whole genome shotgun (WGS) entry which is preliminary data.</text>
</comment>
<dbReference type="GO" id="GO:0051715">
    <property type="term" value="P:cytolysis in another organism"/>
    <property type="evidence" value="ECO:0007669"/>
    <property type="project" value="InterPro"/>
</dbReference>
<evidence type="ECO:0000313" key="6">
    <source>
        <dbReference type="Proteomes" id="UP000430345"/>
    </source>
</evidence>
<comment type="similarity">
    <text evidence="1">Belongs to the aerolysin family.</text>
</comment>
<evidence type="ECO:0000313" key="5">
    <source>
        <dbReference type="EMBL" id="MPQ43805.1"/>
    </source>
</evidence>
<dbReference type="InterPro" id="IPR003963">
    <property type="entry name" value="Bi-component_toxin_staph"/>
</dbReference>
<dbReference type="AlphaFoldDB" id="A0A6I1MK91"/>
<feature type="domain" description="Leukocidin/Hemolysin toxin" evidence="4">
    <location>
        <begin position="69"/>
        <end position="310"/>
    </location>
</feature>
<accession>A0A6I1MK91</accession>
<proteinExistence type="inferred from homology"/>
<dbReference type="InterPro" id="IPR016183">
    <property type="entry name" value="Leukocidin/Hemolysin_toxin"/>
</dbReference>
<evidence type="ECO:0000256" key="2">
    <source>
        <dbReference type="ARBA" id="ARBA00022729"/>
    </source>
</evidence>
<evidence type="ECO:0000256" key="3">
    <source>
        <dbReference type="SAM" id="SignalP"/>
    </source>
</evidence>
<dbReference type="EMBL" id="WHJC01000108">
    <property type="protein sequence ID" value="MPQ43805.1"/>
    <property type="molecule type" value="Genomic_DNA"/>
</dbReference>
<keyword evidence="6" id="KW-1185">Reference proteome</keyword>
<evidence type="ECO:0000259" key="4">
    <source>
        <dbReference type="Pfam" id="PF07968"/>
    </source>
</evidence>
<dbReference type="Pfam" id="PF07968">
    <property type="entry name" value="Leukocidin"/>
    <property type="match status" value="1"/>
</dbReference>
<dbReference type="PRINTS" id="PR01468">
    <property type="entry name" value="BICOMPNTOXIN"/>
</dbReference>
<evidence type="ECO:0000256" key="1">
    <source>
        <dbReference type="ARBA" id="ARBA00009831"/>
    </source>
</evidence>
<dbReference type="Proteomes" id="UP000430345">
    <property type="component" value="Unassembled WGS sequence"/>
</dbReference>
<dbReference type="SUPFAM" id="SSF56959">
    <property type="entry name" value="Leukocidin-like"/>
    <property type="match status" value="1"/>
</dbReference>
<dbReference type="InterPro" id="IPR036435">
    <property type="entry name" value="Leukocidin/porin_MspA_sf"/>
</dbReference>
<gene>
    <name evidence="5" type="ORF">GBZ86_08545</name>
</gene>
<feature type="signal peptide" evidence="3">
    <location>
        <begin position="1"/>
        <end position="31"/>
    </location>
</feature>
<sequence length="400" mass="44964">MLKFKKIAAILLTAATITGCTASLNGVQAMAANKNKANVTENKKELKIYNSTAALEDSNLNMKFIANAKFFVDPFDNKRTVFLSTDGSFIKSGVKQQGSYWYGSMNWPSGYECSIEIKDEANSGGKTEIVSSTPTNTIKSSRVSNTMGYSVGGVVGVTSGKPMGNINASFNHSQNISYDQENFTTVQDENNLHKVNWKVQFDSTPDGYDRYYKTHFYGNEMYMKSRLSNAGNENLTSIDKLPSLISGGFSPNFLVALKAPKNKSQSLVEITFKKHMDFYEIKWARGRNWYGSNSYDCTKQVVKKFVIDWKKHTIKSFDEVQKEKETKELKELVTKLNNEYSAFMNSSATTPEEIAIQKRVEDLEAKNKITRTFEDNESETKILPDGGVIIGGKWVWELVK</sequence>
<organism evidence="5 6">
    <name type="scientific">Clostridium tarantellae</name>
    <dbReference type="NCBI Taxonomy" id="39493"/>
    <lineage>
        <taxon>Bacteria</taxon>
        <taxon>Bacillati</taxon>
        <taxon>Bacillota</taxon>
        <taxon>Clostridia</taxon>
        <taxon>Eubacteriales</taxon>
        <taxon>Clostridiaceae</taxon>
        <taxon>Clostridium</taxon>
    </lineage>
</organism>
<protein>
    <recommendedName>
        <fullName evidence="4">Leukocidin/Hemolysin toxin domain-containing protein</fullName>
    </recommendedName>
</protein>